<keyword evidence="3 5" id="KW-0378">Hydrolase</keyword>
<keyword evidence="5" id="KW-0539">Nucleus</keyword>
<keyword evidence="5" id="KW-0227">DNA damage</keyword>
<evidence type="ECO:0000256" key="1">
    <source>
        <dbReference type="ARBA" id="ARBA00022722"/>
    </source>
</evidence>
<feature type="compositionally biased region" description="Low complexity" evidence="6">
    <location>
        <begin position="14"/>
        <end position="27"/>
    </location>
</feature>
<dbReference type="PANTHER" id="PTHR15749:SF4">
    <property type="entry name" value="FANCONI-ASSOCIATED NUCLEASE 1"/>
    <property type="match status" value="1"/>
</dbReference>
<keyword evidence="1 5" id="KW-0540">Nuclease</keyword>
<accession>A0A0N0P5Y1</accession>
<feature type="domain" description="VRR-NUC" evidence="7">
    <location>
        <begin position="1644"/>
        <end position="1732"/>
    </location>
</feature>
<proteinExistence type="inferred from homology"/>
<dbReference type="EMBL" id="LJSK01000106">
    <property type="protein sequence ID" value="KPI86996.1"/>
    <property type="molecule type" value="Genomic_DNA"/>
</dbReference>
<evidence type="ECO:0000313" key="8">
    <source>
        <dbReference type="EMBL" id="KPI86996.1"/>
    </source>
</evidence>
<dbReference type="Pfam" id="PF08774">
    <property type="entry name" value="VRR_NUC"/>
    <property type="match status" value="1"/>
</dbReference>
<keyword evidence="2 5" id="KW-0479">Metal-binding</keyword>
<evidence type="ECO:0000256" key="3">
    <source>
        <dbReference type="ARBA" id="ARBA00022801"/>
    </source>
</evidence>
<dbReference type="OMA" id="RWFACLE"/>
<feature type="compositionally biased region" description="Low complexity" evidence="6">
    <location>
        <begin position="78"/>
        <end position="91"/>
    </location>
</feature>
<feature type="compositionally biased region" description="Polar residues" evidence="6">
    <location>
        <begin position="590"/>
        <end position="605"/>
    </location>
</feature>
<protein>
    <recommendedName>
        <fullName evidence="5">Fanconi-associated nuclease</fullName>
        <ecNumber evidence="5">3.1.4.1</ecNumber>
    </recommendedName>
</protein>
<dbReference type="GO" id="GO:0008409">
    <property type="term" value="F:5'-3' exonuclease activity"/>
    <property type="evidence" value="ECO:0007669"/>
    <property type="project" value="TreeGrafter"/>
</dbReference>
<comment type="cofactor">
    <cofactor evidence="5">
        <name>Mg(2+)</name>
        <dbReference type="ChEBI" id="CHEBI:18420"/>
    </cofactor>
    <cofactor evidence="5">
        <name>Mn(2+)</name>
        <dbReference type="ChEBI" id="CHEBI:29035"/>
    </cofactor>
</comment>
<dbReference type="GO" id="GO:0070336">
    <property type="term" value="F:flap-structured DNA binding"/>
    <property type="evidence" value="ECO:0007669"/>
    <property type="project" value="TreeGrafter"/>
</dbReference>
<dbReference type="EC" id="3.1.4.1" evidence="5"/>
<feature type="region of interest" description="Disordered" evidence="6">
    <location>
        <begin position="1440"/>
        <end position="1496"/>
    </location>
</feature>
<feature type="compositionally biased region" description="Basic and acidic residues" evidence="6">
    <location>
        <begin position="1564"/>
        <end position="1578"/>
    </location>
</feature>
<dbReference type="VEuPathDB" id="TriTrypDB:Lsey_0106_0020"/>
<evidence type="ECO:0000259" key="7">
    <source>
        <dbReference type="Pfam" id="PF08774"/>
    </source>
</evidence>
<dbReference type="GO" id="GO:0017108">
    <property type="term" value="F:5'-flap endonuclease activity"/>
    <property type="evidence" value="ECO:0007669"/>
    <property type="project" value="TreeGrafter"/>
</dbReference>
<organism evidence="8 9">
    <name type="scientific">Leptomonas seymouri</name>
    <dbReference type="NCBI Taxonomy" id="5684"/>
    <lineage>
        <taxon>Eukaryota</taxon>
        <taxon>Discoba</taxon>
        <taxon>Euglenozoa</taxon>
        <taxon>Kinetoplastea</taxon>
        <taxon>Metakinetoplastina</taxon>
        <taxon>Trypanosomatida</taxon>
        <taxon>Trypanosomatidae</taxon>
        <taxon>Leishmaniinae</taxon>
        <taxon>Leptomonas</taxon>
    </lineage>
</organism>
<comment type="caution">
    <text evidence="8">The sequence shown here is derived from an EMBL/GenBank/DDBJ whole genome shotgun (WGS) entry which is preliminary data.</text>
</comment>
<comment type="function">
    <text evidence="5">Nuclease required for the repair of DNA interstrand cross-links (ICL). Acts as a 5'-3' exonuclease that anchors at a cut end of DNA and cleaves DNA successively at every third nucleotide, allowing to excise an ICL from one strand through flanking incisions.</text>
</comment>
<dbReference type="GO" id="GO:0046872">
    <property type="term" value="F:metal ion binding"/>
    <property type="evidence" value="ECO:0007669"/>
    <property type="project" value="UniProtKB-KW"/>
</dbReference>
<keyword evidence="5" id="KW-0464">Manganese</keyword>
<evidence type="ECO:0000256" key="2">
    <source>
        <dbReference type="ARBA" id="ARBA00022723"/>
    </source>
</evidence>
<keyword evidence="4 5" id="KW-0460">Magnesium</keyword>
<sequence>MYSASNEDSVVEQPSASLAAPAHPADPFLNPRRITETAPTLPHQRCDVANTSEAVTTVSAPHALSETLRPSPKRGQPSASSTASSAAAAQAKVSPPRCPPAKALRVTASARRSSPGVIASGSARLYAVTPEGGDEEESLFADYVYRQRASDSILPDLGGSDDDREKGEEERALIAAASAAIPDAHGASGVATPHPWLVTDAFHVSLWYVLRYAGSALSATDLLACRALLSLTAVLPSPQPQTEENQAASVADNGMADLLPKGNTESTNSRPTQFGTWTWSGMEESELLLRLVLRKPHGFTRQHLEARYGDWLHVQPTLTALMERRLLWWGSRNTPARSVVAETANSKAQMRKSAVRVEGEAVSAPLFQHAALAARCTSVSDVLMLEQYDGTRVAQMVLQGGDVNLTRQTDDSAAAMPFATEELIRLLQAVRGTEMRLFLTALRYGSKAHVTRESRAGELSPLVSRQKPEYADDIGEENASVESLAVDGICADAHPSDDHRGSSGDLTYKSLPLGENCLYDVIPRRKQDMICYFVERRYSLWAPTSQTTVTCQLPDTSAKTSAAVAASRPSVVGGGAVRSTEREGRRREGTQWNEGNAAAQATKQFKTSDHNAAASVKRCFRDMKEEALLVAKCWDAHVGPVYVPHAGLKSHLVWMTEIFHVLTANGGAGAVGQQGLKPLAATMEVAAPPTLLMLRPQLLLLLESLQSARLLRCQADPFPADGVPEVHVKGPFLHAAPPTATERGTQKTAGTAFLSSVPYALLPQWFLAPANLQSPSAPSASSAEALTAKQGATSPTEWHNLDLSLTSLDADAAGEDVICSSRRFHAGDANGGDQSCSDVTRGMLPPVQLFGTPTMLLEYRAALHTQRALYEVTDGAVSAAQRFRGRNEAFVSAMYDTVMSAVRAGVAAIKRHPSKNCSSKLASEAVRFVSSFPLLPEASQPAPVSLDSILYKKGSHAEHLLAFTPLFRWFACLEGLYQLLQSARRYADANECLHYLLYEPIYVLHHVPELGGRSSALTAKGAVRTSRGLSPVTYAFRYKMHKRGEWLSRLAQNLTHLKRYPGALAILEEAQTGYHELAGEIAERANQAAPFADTTNETAAALCGVLTGATSDESMLPAEVQRRGRMLRVLWPSLAPNTSLTSNRIGSEDRTCKKAFSSFCPSPLALYHAVWEYVRDRYCRRHDRLALEQLLAMLHRRVRRWTPLATYRQLTARQLADVGVLRVSGVRDAVDYMLWREPRWSKYGAGGARTAGVQSVGAAGAAGQPSCSRTRSALPVEQFVLEHFLKEWNLPGKGEGLPSLSRKRLRNGDLQAPNNAVDAEGSNNNTYSNRSCGVWCGAHCEGQWIRCLAHALLWDCYWAYPSLPSQVADAPDSVRQASAPRDADHELLWLSAFQDGPLDVTTPVHFLLRRREVIETRIAYLERCSRQVLLRWVAAHIKSDSGKQEQQRNAPTLPREVANRPAHSPAKGSECSLSDAGDDEMTWEEEEAEPDSTRGLDIAKAAATFSGKGRVAVALERAGNPAMPKSSVSGTPVDAEEESRVLCTSTLTSPPVSPSVTSIPFDRMESERQGQNSKRETVAKSAEANFESNGRDPIRIPTIPEAWKVSVGSLPLLDILRVLPLPPLWRLLRCLYLSPVTEGVPLRFSGFPDLVFWRRNDAVDGERERTMRLSDKLNDFSEGAPHVVAANVSEDASPPFCLMEVKSPSDTLSTKQIAVNDILHRCGFHVFVLRVDAVDDNGEPLSTKIVR</sequence>
<evidence type="ECO:0000256" key="6">
    <source>
        <dbReference type="SAM" id="MobiDB-lite"/>
    </source>
</evidence>
<reference evidence="8 9" key="1">
    <citation type="journal article" date="2015" name="PLoS Pathog.">
        <title>Leptomonas seymouri: Adaptations to the Dixenous Life Cycle Analyzed by Genome Sequencing, Transcriptome Profiling and Co-infection with Leishmania donovani.</title>
        <authorList>
            <person name="Kraeva N."/>
            <person name="Butenko A."/>
            <person name="Hlavacova J."/>
            <person name="Kostygov A."/>
            <person name="Myskova J."/>
            <person name="Grybchuk D."/>
            <person name="Lestinova T."/>
            <person name="Votypka J."/>
            <person name="Volf P."/>
            <person name="Opperdoes F."/>
            <person name="Flegontov P."/>
            <person name="Lukes J."/>
            <person name="Yurchenko V."/>
        </authorList>
    </citation>
    <scope>NUCLEOTIDE SEQUENCE [LARGE SCALE GENOMIC DNA]</scope>
    <source>
        <strain evidence="8 9">ATCC 30220</strain>
    </source>
</reference>
<feature type="compositionally biased region" description="Acidic residues" evidence="6">
    <location>
        <begin position="1476"/>
        <end position="1490"/>
    </location>
</feature>
<evidence type="ECO:0000256" key="5">
    <source>
        <dbReference type="RuleBase" id="RU365033"/>
    </source>
</evidence>
<dbReference type="GO" id="GO:0036297">
    <property type="term" value="P:interstrand cross-link repair"/>
    <property type="evidence" value="ECO:0007669"/>
    <property type="project" value="InterPro"/>
</dbReference>
<feature type="compositionally biased region" description="Basic and acidic residues" evidence="6">
    <location>
        <begin position="579"/>
        <end position="589"/>
    </location>
</feature>
<gene>
    <name evidence="8" type="ORF">ABL78_3907</name>
</gene>
<keyword evidence="5" id="KW-0234">DNA repair</keyword>
<dbReference type="OrthoDB" id="76364at2759"/>
<comment type="subcellular location">
    <subcellularLocation>
        <location evidence="5">Nucleus</location>
    </subcellularLocation>
</comment>
<name>A0A0N0P5Y1_LEPSE</name>
<feature type="region of interest" description="Disordered" evidence="6">
    <location>
        <begin position="570"/>
        <end position="606"/>
    </location>
</feature>
<feature type="region of interest" description="Disordered" evidence="6">
    <location>
        <begin position="1"/>
        <end position="113"/>
    </location>
</feature>
<comment type="catalytic activity">
    <reaction evidence="5">
        <text>Hydrolytically removes 5'-nucleotides successively from the 3'-hydroxy termini of 3'-hydroxy-terminated oligonucleotides.</text>
        <dbReference type="EC" id="3.1.4.1"/>
    </reaction>
</comment>
<comment type="similarity">
    <text evidence="5">Belongs to the FAN1 family.</text>
</comment>
<dbReference type="InterPro" id="IPR033315">
    <property type="entry name" value="Fan1-like"/>
</dbReference>
<dbReference type="Proteomes" id="UP000038009">
    <property type="component" value="Unassembled WGS sequence"/>
</dbReference>
<dbReference type="PANTHER" id="PTHR15749">
    <property type="entry name" value="FANCONI-ASSOCIATED NUCLEASE 1"/>
    <property type="match status" value="1"/>
</dbReference>
<dbReference type="InterPro" id="IPR014883">
    <property type="entry name" value="VRR_NUC"/>
</dbReference>
<keyword evidence="9" id="KW-1185">Reference proteome</keyword>
<evidence type="ECO:0000256" key="4">
    <source>
        <dbReference type="ARBA" id="ARBA00022842"/>
    </source>
</evidence>
<dbReference type="GO" id="GO:0005634">
    <property type="term" value="C:nucleus"/>
    <property type="evidence" value="ECO:0007669"/>
    <property type="project" value="UniProtKB-SubCell"/>
</dbReference>
<dbReference type="GO" id="GO:0004528">
    <property type="term" value="F:phosphodiesterase I activity"/>
    <property type="evidence" value="ECO:0007669"/>
    <property type="project" value="UniProtKB-EC"/>
</dbReference>
<evidence type="ECO:0000313" key="9">
    <source>
        <dbReference type="Proteomes" id="UP000038009"/>
    </source>
</evidence>
<feature type="region of interest" description="Disordered" evidence="6">
    <location>
        <begin position="1564"/>
        <end position="1591"/>
    </location>
</feature>
<feature type="compositionally biased region" description="Polar residues" evidence="6">
    <location>
        <begin position="49"/>
        <end position="59"/>
    </location>
</feature>